<keyword evidence="3" id="KW-0732">Signal</keyword>
<feature type="compositionally biased region" description="Acidic residues" evidence="1">
    <location>
        <begin position="407"/>
        <end position="440"/>
    </location>
</feature>
<evidence type="ECO:0000256" key="2">
    <source>
        <dbReference type="SAM" id="Phobius"/>
    </source>
</evidence>
<accession>A0AAV9VCE5</accession>
<comment type="caution">
    <text evidence="4">The sequence shown here is derived from an EMBL/GenBank/DDBJ whole genome shotgun (WGS) entry which is preliminary data.</text>
</comment>
<evidence type="ECO:0000313" key="5">
    <source>
        <dbReference type="Proteomes" id="UP001373714"/>
    </source>
</evidence>
<keyword evidence="2" id="KW-1133">Transmembrane helix</keyword>
<feature type="compositionally biased region" description="Low complexity" evidence="1">
    <location>
        <begin position="288"/>
        <end position="358"/>
    </location>
</feature>
<evidence type="ECO:0000313" key="4">
    <source>
        <dbReference type="EMBL" id="KAK6358551.1"/>
    </source>
</evidence>
<feature type="region of interest" description="Disordered" evidence="1">
    <location>
        <begin position="251"/>
        <end position="508"/>
    </location>
</feature>
<dbReference type="AlphaFoldDB" id="A0AAV9VCE5"/>
<proteinExistence type="predicted"/>
<dbReference type="EMBL" id="JAVHNS010000004">
    <property type="protein sequence ID" value="KAK6358551.1"/>
    <property type="molecule type" value="Genomic_DNA"/>
</dbReference>
<feature type="chain" id="PRO_5043687463" evidence="3">
    <location>
        <begin position="27"/>
        <end position="508"/>
    </location>
</feature>
<organism evidence="4 5">
    <name type="scientific">Orbilia blumenaviensis</name>
    <dbReference type="NCBI Taxonomy" id="1796055"/>
    <lineage>
        <taxon>Eukaryota</taxon>
        <taxon>Fungi</taxon>
        <taxon>Dikarya</taxon>
        <taxon>Ascomycota</taxon>
        <taxon>Pezizomycotina</taxon>
        <taxon>Orbiliomycetes</taxon>
        <taxon>Orbiliales</taxon>
        <taxon>Orbiliaceae</taxon>
        <taxon>Orbilia</taxon>
    </lineage>
</organism>
<reference evidence="4 5" key="1">
    <citation type="submission" date="2019-10" db="EMBL/GenBank/DDBJ databases">
        <authorList>
            <person name="Palmer J.M."/>
        </authorList>
    </citation>
    <scope>NUCLEOTIDE SEQUENCE [LARGE SCALE GENOMIC DNA]</scope>
    <source>
        <strain evidence="4 5">TWF730</strain>
    </source>
</reference>
<feature type="transmembrane region" description="Helical" evidence="2">
    <location>
        <begin position="221"/>
        <end position="242"/>
    </location>
</feature>
<keyword evidence="2" id="KW-0472">Membrane</keyword>
<protein>
    <submittedName>
        <fullName evidence="4">Uncharacterized protein</fullName>
    </submittedName>
</protein>
<sequence>MPQFLYRGFYLWAALSLSLTFPTSQAEDATKINWTYITTVAPTTFTPPESCASATFWFSTTTRVPSADSNPADFVDAELLMYKAGCLADINCCPEGYVVNDGDADTDSDTPVPIYKPGVCPSGYINIGDDARSVEQDEASGTHYCCPSSLAPTIPHTAGCPAICASTSTEYGSIVADDTTLSYQTLHVVAATPIYVVPPPSSEFLVPRDTPQITPAESTPFWWIGILSVLVFAVCFVAFFWCRFRREENRNRGNQNQGNQNQGNQNQGNQNQGNQNSSSMQLGPVTHGAQNQPQANQPQANQPQANQPQANQPQANQPQANQPQANQPQANQPQVNQPQANQPQVNQPQANQPQGNQAQEDRAQGGDQAGGDQAGGDQAEGNQVEGGQAEENQAERGQAEGNQAEENQAEGEQAEENQAEGEQSEEEQAEENQAEGEQVEGEQPPPRDPPRYGDLPAPDYHPTSGPDDVQDDAVDRVNTQSRQHHFRHSPGQTRSRSRLPPPGGSFLR</sequence>
<gene>
    <name evidence="4" type="ORF">TWF730_007880</name>
</gene>
<keyword evidence="5" id="KW-1185">Reference proteome</keyword>
<keyword evidence="2" id="KW-0812">Transmembrane</keyword>
<name>A0AAV9VCE5_9PEZI</name>
<feature type="compositionally biased region" description="Pro residues" evidence="1">
    <location>
        <begin position="499"/>
        <end position="508"/>
    </location>
</feature>
<dbReference type="Proteomes" id="UP001373714">
    <property type="component" value="Unassembled WGS sequence"/>
</dbReference>
<evidence type="ECO:0000256" key="3">
    <source>
        <dbReference type="SAM" id="SignalP"/>
    </source>
</evidence>
<evidence type="ECO:0000256" key="1">
    <source>
        <dbReference type="SAM" id="MobiDB-lite"/>
    </source>
</evidence>
<feature type="signal peptide" evidence="3">
    <location>
        <begin position="1"/>
        <end position="26"/>
    </location>
</feature>
<feature type="compositionally biased region" description="Low complexity" evidence="1">
    <location>
        <begin position="252"/>
        <end position="276"/>
    </location>
</feature>